<proteinExistence type="predicted"/>
<dbReference type="InterPro" id="IPR051407">
    <property type="entry name" value="Bact_OM_lipoprot/Surf_antigen"/>
</dbReference>
<keyword evidence="4" id="KW-0732">Signal</keyword>
<evidence type="ECO:0000313" key="6">
    <source>
        <dbReference type="EMBL" id="XBM01075.1"/>
    </source>
</evidence>
<sequence>MRTFNVFFASLLIAAASQAADLKTARAQIEATYKSDLAVCLEFDKSEQADCKSEAQQQRQGAYQTVWDQRDPKAPLPEYQGDLKSQKKQIEADYQLMQSVCKELSKATQPTCKTEATKQKKAALKIALSKPATGAPCPGCGVVSRVAVVDQPGEGSWIGAISGAAVGAGLGSMVGKGSGRTAAIIAGALGGAYAGNKVEGKMNEKKFYEVTVKLNDGSEQKIAFDNPNHGFKEGDKVRLDNKQLVKR</sequence>
<dbReference type="PANTHER" id="PTHR35603:SF2">
    <property type="entry name" value="OUTER MEMBRANE LIPOPROTEIN"/>
    <property type="match status" value="1"/>
</dbReference>
<reference evidence="6" key="1">
    <citation type="submission" date="2024-05" db="EMBL/GenBank/DDBJ databases">
        <authorList>
            <person name="Yang L."/>
            <person name="Pan L."/>
        </authorList>
    </citation>
    <scope>NUCLEOTIDE SEQUENCE</scope>
    <source>
        <strain evidence="6">FCG-7</strain>
    </source>
</reference>
<dbReference type="AlphaFoldDB" id="A0AAU7FAI9"/>
<keyword evidence="2" id="KW-0472">Membrane</keyword>
<feature type="compositionally biased region" description="Basic and acidic residues" evidence="3">
    <location>
        <begin position="230"/>
        <end position="247"/>
    </location>
</feature>
<dbReference type="InterPro" id="IPR008816">
    <property type="entry name" value="Gly_zipper_2TM_dom"/>
</dbReference>
<dbReference type="EMBL" id="CP157355">
    <property type="protein sequence ID" value="XBM01075.1"/>
    <property type="molecule type" value="Genomic_DNA"/>
</dbReference>
<gene>
    <name evidence="6" type="ORF">ABHF33_01970</name>
</gene>
<organism evidence="6">
    <name type="scientific">Chitinibacter mangrovi</name>
    <dbReference type="NCBI Taxonomy" id="3153927"/>
    <lineage>
        <taxon>Bacteria</taxon>
        <taxon>Pseudomonadati</taxon>
        <taxon>Pseudomonadota</taxon>
        <taxon>Betaproteobacteria</taxon>
        <taxon>Neisseriales</taxon>
        <taxon>Chitinibacteraceae</taxon>
        <taxon>Chitinibacter</taxon>
    </lineage>
</organism>
<protein>
    <submittedName>
        <fullName evidence="6">Glycine zipper 2TM domain-containing protein</fullName>
    </submittedName>
</protein>
<dbReference type="PANTHER" id="PTHR35603">
    <property type="match status" value="1"/>
</dbReference>
<dbReference type="KEGG" id="cmav:ABHF33_01970"/>
<dbReference type="GO" id="GO:0019867">
    <property type="term" value="C:outer membrane"/>
    <property type="evidence" value="ECO:0007669"/>
    <property type="project" value="InterPro"/>
</dbReference>
<comment type="subcellular location">
    <subcellularLocation>
        <location evidence="1">Membrane</location>
    </subcellularLocation>
</comment>
<name>A0AAU7FAI9_9NEIS</name>
<accession>A0AAU7FAI9</accession>
<dbReference type="Pfam" id="PF05433">
    <property type="entry name" value="Rick_17kDa_Anti"/>
    <property type="match status" value="1"/>
</dbReference>
<feature type="signal peptide" evidence="4">
    <location>
        <begin position="1"/>
        <end position="19"/>
    </location>
</feature>
<evidence type="ECO:0000256" key="1">
    <source>
        <dbReference type="ARBA" id="ARBA00004370"/>
    </source>
</evidence>
<evidence type="ECO:0000259" key="5">
    <source>
        <dbReference type="Pfam" id="PF05433"/>
    </source>
</evidence>
<evidence type="ECO:0000256" key="4">
    <source>
        <dbReference type="SAM" id="SignalP"/>
    </source>
</evidence>
<evidence type="ECO:0000256" key="3">
    <source>
        <dbReference type="SAM" id="MobiDB-lite"/>
    </source>
</evidence>
<feature type="region of interest" description="Disordered" evidence="3">
    <location>
        <begin position="224"/>
        <end position="247"/>
    </location>
</feature>
<evidence type="ECO:0000256" key="2">
    <source>
        <dbReference type="ARBA" id="ARBA00023136"/>
    </source>
</evidence>
<feature type="domain" description="Glycine zipper 2TM" evidence="5">
    <location>
        <begin position="158"/>
        <end position="199"/>
    </location>
</feature>
<dbReference type="RefSeq" id="WP_348945396.1">
    <property type="nucleotide sequence ID" value="NZ_CP157355.1"/>
</dbReference>
<feature type="chain" id="PRO_5043548901" evidence="4">
    <location>
        <begin position="20"/>
        <end position="247"/>
    </location>
</feature>